<evidence type="ECO:0000313" key="4">
    <source>
        <dbReference type="Proteomes" id="UP000597507"/>
    </source>
</evidence>
<dbReference type="Gene3D" id="3.50.50.60">
    <property type="entry name" value="FAD/NAD(P)-binding domain"/>
    <property type="match status" value="2"/>
</dbReference>
<dbReference type="SUPFAM" id="SSF54373">
    <property type="entry name" value="FAD-linked reductases, C-terminal domain"/>
    <property type="match status" value="1"/>
</dbReference>
<comment type="caution">
    <text evidence="3">The sequence shown here is derived from an EMBL/GenBank/DDBJ whole genome shotgun (WGS) entry which is preliminary data.</text>
</comment>
<evidence type="ECO:0000313" key="3">
    <source>
        <dbReference type="EMBL" id="GGG23912.1"/>
    </source>
</evidence>
<accession>A0A8J3EAA5</accession>
<dbReference type="PANTHER" id="PTHR13847:SF289">
    <property type="entry name" value="GLYCINE OXIDASE"/>
    <property type="match status" value="1"/>
</dbReference>
<evidence type="ECO:0000259" key="2">
    <source>
        <dbReference type="Pfam" id="PF01266"/>
    </source>
</evidence>
<dbReference type="PANTHER" id="PTHR13847">
    <property type="entry name" value="SARCOSINE DEHYDROGENASE-RELATED"/>
    <property type="match status" value="1"/>
</dbReference>
<dbReference type="SUPFAM" id="SSF51905">
    <property type="entry name" value="FAD/NAD(P)-binding domain"/>
    <property type="match status" value="1"/>
</dbReference>
<reference evidence="3 4" key="1">
    <citation type="journal article" date="2014" name="Int. J. Syst. Evol. Microbiol.">
        <title>Complete genome sequence of Corynebacterium casei LMG S-19264T (=DSM 44701T), isolated from a smear-ripened cheese.</title>
        <authorList>
            <consortium name="US DOE Joint Genome Institute (JGI-PGF)"/>
            <person name="Walter F."/>
            <person name="Albersmeier A."/>
            <person name="Kalinowski J."/>
            <person name="Ruckert C."/>
        </authorList>
    </citation>
    <scope>NUCLEOTIDE SEQUENCE [LARGE SCALE GENOMIC DNA]</scope>
    <source>
        <strain evidence="3 4">CGMCC 1.16330</strain>
    </source>
</reference>
<dbReference type="Gene3D" id="3.30.9.10">
    <property type="entry name" value="D-Amino Acid Oxidase, subunit A, domain 2"/>
    <property type="match status" value="1"/>
</dbReference>
<sequence length="428" mass="45551">MDIAPPPGDRPRENRPRVLVIGAGIVGLCVAWHLARRGAAVTVLDGEEPGSGASSGNAGAISAGSVAPLAMPGVLRQVPQMLTDPAGALHVPPGYWPRAAPWLLRFVAAARPARVEAIAQALAGLLFGAMERHREILAAEGALDLLRDDGQLYLYRDDAHYAKDAAAWTLRRRHGLRIEVLRGHDAIRALEPEVSPAYTLGLFLPEQGNSINPLRQAQAVAAGVRRMGGRILRRQVRAIATAEGRVVGAETDGGRLEADAVVLAAGAWSARLLRPLGLRVPLETQRGYHVMVPDAGVRLSRPVVPADRKAFLTPMEGGLRVAGTVEFGGLDRPPTPRRAELLIGDLKKVFPHADTRGARGFWMGHRPCLPDSLPVLGPVRRWPGLWCAFGHGHLGLTGSAPTGAVLGAAILGERPNLDLAPFAVERFG</sequence>
<dbReference type="GO" id="GO:0016491">
    <property type="term" value="F:oxidoreductase activity"/>
    <property type="evidence" value="ECO:0007669"/>
    <property type="project" value="UniProtKB-KW"/>
</dbReference>
<dbReference type="Proteomes" id="UP000597507">
    <property type="component" value="Unassembled WGS sequence"/>
</dbReference>
<keyword evidence="4" id="KW-1185">Reference proteome</keyword>
<feature type="domain" description="FAD dependent oxidoreductase" evidence="2">
    <location>
        <begin position="17"/>
        <end position="406"/>
    </location>
</feature>
<dbReference type="EMBL" id="BMKS01000002">
    <property type="protein sequence ID" value="GGG23912.1"/>
    <property type="molecule type" value="Genomic_DNA"/>
</dbReference>
<name>A0A8J3EAA5_9PROT</name>
<dbReference type="InterPro" id="IPR036188">
    <property type="entry name" value="FAD/NAD-bd_sf"/>
</dbReference>
<proteinExistence type="predicted"/>
<dbReference type="AlphaFoldDB" id="A0A8J3EAA5"/>
<organism evidence="3 4">
    <name type="scientific">Caldovatus sediminis</name>
    <dbReference type="NCBI Taxonomy" id="2041189"/>
    <lineage>
        <taxon>Bacteria</taxon>
        <taxon>Pseudomonadati</taxon>
        <taxon>Pseudomonadota</taxon>
        <taxon>Alphaproteobacteria</taxon>
        <taxon>Acetobacterales</taxon>
        <taxon>Roseomonadaceae</taxon>
        <taxon>Caldovatus</taxon>
    </lineage>
</organism>
<dbReference type="GO" id="GO:0005737">
    <property type="term" value="C:cytoplasm"/>
    <property type="evidence" value="ECO:0007669"/>
    <property type="project" value="TreeGrafter"/>
</dbReference>
<dbReference type="Pfam" id="PF01266">
    <property type="entry name" value="DAO"/>
    <property type="match status" value="1"/>
</dbReference>
<keyword evidence="1" id="KW-0560">Oxidoreductase</keyword>
<dbReference type="RefSeq" id="WP_188898896.1">
    <property type="nucleotide sequence ID" value="NZ_BMKS01000002.1"/>
</dbReference>
<dbReference type="InterPro" id="IPR006076">
    <property type="entry name" value="FAD-dep_OxRdtase"/>
</dbReference>
<gene>
    <name evidence="3" type="ORF">GCM10010964_10110</name>
</gene>
<evidence type="ECO:0000256" key="1">
    <source>
        <dbReference type="ARBA" id="ARBA00023002"/>
    </source>
</evidence>
<protein>
    <submittedName>
        <fullName evidence="3">D-amino-acid dehydrogenase</fullName>
    </submittedName>
</protein>